<reference evidence="1" key="1">
    <citation type="journal article" date="2015" name="Nature">
        <title>Complex archaea that bridge the gap between prokaryotes and eukaryotes.</title>
        <authorList>
            <person name="Spang A."/>
            <person name="Saw J.H."/>
            <person name="Jorgensen S.L."/>
            <person name="Zaremba-Niedzwiedzka K."/>
            <person name="Martijn J."/>
            <person name="Lind A.E."/>
            <person name="van Eijk R."/>
            <person name="Schleper C."/>
            <person name="Guy L."/>
            <person name="Ettema T.J."/>
        </authorList>
    </citation>
    <scope>NUCLEOTIDE SEQUENCE</scope>
</reference>
<sequence length="66" mass="7646">MAELTADEIQYIKNQKAINDYKLQIEIIRTGKEEFLIAKDNEKQIIIAEKDTAIQVIQVEIDKLNV</sequence>
<evidence type="ECO:0000313" key="1">
    <source>
        <dbReference type="EMBL" id="KKL75064.1"/>
    </source>
</evidence>
<accession>A0A0F9ELX9</accession>
<comment type="caution">
    <text evidence="1">The sequence shown here is derived from an EMBL/GenBank/DDBJ whole genome shotgun (WGS) entry which is preliminary data.</text>
</comment>
<protein>
    <submittedName>
        <fullName evidence="1">Uncharacterized protein</fullName>
    </submittedName>
</protein>
<name>A0A0F9ELX9_9ZZZZ</name>
<dbReference type="AlphaFoldDB" id="A0A0F9ELX9"/>
<dbReference type="EMBL" id="LAZR01024461">
    <property type="protein sequence ID" value="KKL75064.1"/>
    <property type="molecule type" value="Genomic_DNA"/>
</dbReference>
<organism evidence="1">
    <name type="scientific">marine sediment metagenome</name>
    <dbReference type="NCBI Taxonomy" id="412755"/>
    <lineage>
        <taxon>unclassified sequences</taxon>
        <taxon>metagenomes</taxon>
        <taxon>ecological metagenomes</taxon>
    </lineage>
</organism>
<gene>
    <name evidence="1" type="ORF">LCGC14_2058650</name>
</gene>
<proteinExistence type="predicted"/>